<dbReference type="EMBL" id="CP114014">
    <property type="protein sequence ID" value="XAY03984.1"/>
    <property type="molecule type" value="Genomic_DNA"/>
</dbReference>
<evidence type="ECO:0000313" key="1">
    <source>
        <dbReference type="EMBL" id="XAY03984.1"/>
    </source>
</evidence>
<organism evidence="1">
    <name type="scientific">Paraconexibacter sp. AEG42_29</name>
    <dbReference type="NCBI Taxonomy" id="2997339"/>
    <lineage>
        <taxon>Bacteria</taxon>
        <taxon>Bacillati</taxon>
        <taxon>Actinomycetota</taxon>
        <taxon>Thermoleophilia</taxon>
        <taxon>Solirubrobacterales</taxon>
        <taxon>Paraconexibacteraceae</taxon>
        <taxon>Paraconexibacter</taxon>
    </lineage>
</organism>
<sequence length="297" mass="31965">MLYECHGLTWASELPLPELAHGSSVAAPDVEITLGLIEQPEEDVWRVGSAIAGDLDRFWLDVPGVARFLVEGGRRIVVEPAEGSHPDEVRLYLLGSALGAVLYQRGLLVLHGNAFRHGAAVVLAVGHSGAGKSTLAGELHLRGFDVFSDDVVAIDAEGFTVPGPPRVKLWQDAADLLGVSVDGLPRVRPQDDKFHMAIDAPPTQRLPVAAVYVLERHEEHDLELVHVAGTDRLGVLMTHTYRAALVDAPGQRRRHLQRCATLAARSRVVRVLRPAGSYRPAATADAILADISAHHGA</sequence>
<dbReference type="SUPFAM" id="SSF53795">
    <property type="entry name" value="PEP carboxykinase-like"/>
    <property type="match status" value="1"/>
</dbReference>
<dbReference type="AlphaFoldDB" id="A0AAU7AQL9"/>
<dbReference type="InterPro" id="IPR027417">
    <property type="entry name" value="P-loop_NTPase"/>
</dbReference>
<dbReference type="Gene3D" id="3.40.50.300">
    <property type="entry name" value="P-loop containing nucleotide triphosphate hydrolases"/>
    <property type="match status" value="1"/>
</dbReference>
<evidence type="ECO:0008006" key="2">
    <source>
        <dbReference type="Google" id="ProtNLM"/>
    </source>
</evidence>
<accession>A0AAU7AQL9</accession>
<dbReference type="KEGG" id="parq:DSM112329_00810"/>
<proteinExistence type="predicted"/>
<gene>
    <name evidence="1" type="ORF">DSM112329_00810</name>
</gene>
<name>A0AAU7AQL9_9ACTN</name>
<reference evidence="1" key="1">
    <citation type="submission" date="2022-12" db="EMBL/GenBank/DDBJ databases">
        <title>Paraconexibacter alkalitolerans sp. nov. and Baekduia alba sp. nov., isolated from soil and emended description of the genera Paraconexibacter (Chun et al., 2020) and Baekduia (An et al., 2020).</title>
        <authorList>
            <person name="Vieira S."/>
            <person name="Huber K.J."/>
            <person name="Geppert A."/>
            <person name="Wolf J."/>
            <person name="Neumann-Schaal M."/>
            <person name="Muesken M."/>
            <person name="Overmann J."/>
        </authorList>
    </citation>
    <scope>NUCLEOTIDE SEQUENCE</scope>
    <source>
        <strain evidence="1">AEG42_29</strain>
    </source>
</reference>
<protein>
    <recommendedName>
        <fullName evidence="2">HPr kinase/phosphorylase C-terminal domain-containing protein</fullName>
    </recommendedName>
</protein>